<organism evidence="2 3">
    <name type="scientific">Thalassovita aquimarina</name>
    <dbReference type="NCBI Taxonomy" id="2785917"/>
    <lineage>
        <taxon>Bacteria</taxon>
        <taxon>Pseudomonadati</taxon>
        <taxon>Pseudomonadota</taxon>
        <taxon>Alphaproteobacteria</taxon>
        <taxon>Rhodobacterales</taxon>
        <taxon>Roseobacteraceae</taxon>
        <taxon>Thalassovita</taxon>
    </lineage>
</organism>
<feature type="transmembrane region" description="Helical" evidence="1">
    <location>
        <begin position="37"/>
        <end position="55"/>
    </location>
</feature>
<reference evidence="2 3" key="1">
    <citation type="journal article" date="2021" name="Arch. Microbiol.">
        <title>Thalassobius aquimarinus sp. nov., isolated from the Sea of Japan seashore.</title>
        <authorList>
            <person name="Kurilenko V.V."/>
            <person name="Romanenko L.A."/>
            <person name="Chernysheva N.Y."/>
            <person name="Velansky P.V."/>
            <person name="Tekutyeva L.A."/>
            <person name="Isaeva M.P."/>
            <person name="Mikhailov V.V."/>
        </authorList>
    </citation>
    <scope>NUCLEOTIDE SEQUENCE [LARGE SCALE GENOMIC DNA]</scope>
    <source>
        <strain evidence="2 3">KMM 8518</strain>
    </source>
</reference>
<gene>
    <name evidence="2" type="ORF">IT775_19035</name>
</gene>
<sequence length="56" mass="5841">MVEYGIALEGTSGGAGGGGFGSWDMSYWAESIARDPTYLLIGGAVFGLIMLLLLVR</sequence>
<dbReference type="Proteomes" id="UP001195941">
    <property type="component" value="Unassembled WGS sequence"/>
</dbReference>
<evidence type="ECO:0000313" key="2">
    <source>
        <dbReference type="EMBL" id="MBR9653218.1"/>
    </source>
</evidence>
<keyword evidence="3" id="KW-1185">Reference proteome</keyword>
<evidence type="ECO:0000256" key="1">
    <source>
        <dbReference type="SAM" id="Phobius"/>
    </source>
</evidence>
<dbReference type="RefSeq" id="WP_212702842.1">
    <property type="nucleotide sequence ID" value="NZ_JADMKU010000025.1"/>
</dbReference>
<accession>A0ABS5HXH0</accession>
<name>A0ABS5HXH0_9RHOB</name>
<protein>
    <submittedName>
        <fullName evidence="2">Uncharacterized protein</fullName>
    </submittedName>
</protein>
<proteinExistence type="predicted"/>
<dbReference type="EMBL" id="JADMKU010000025">
    <property type="protein sequence ID" value="MBR9653218.1"/>
    <property type="molecule type" value="Genomic_DNA"/>
</dbReference>
<keyword evidence="1" id="KW-0472">Membrane</keyword>
<evidence type="ECO:0000313" key="3">
    <source>
        <dbReference type="Proteomes" id="UP001195941"/>
    </source>
</evidence>
<keyword evidence="1" id="KW-1133">Transmembrane helix</keyword>
<keyword evidence="1" id="KW-0812">Transmembrane</keyword>
<comment type="caution">
    <text evidence="2">The sequence shown here is derived from an EMBL/GenBank/DDBJ whole genome shotgun (WGS) entry which is preliminary data.</text>
</comment>